<name>A0A1S8X2P9_OPIVI</name>
<protein>
    <submittedName>
        <fullName evidence="1">Uncharacterized protein</fullName>
    </submittedName>
</protein>
<reference evidence="1 2" key="1">
    <citation type="submission" date="2015-03" db="EMBL/GenBank/DDBJ databases">
        <title>Draft genome of the nematode, Opisthorchis viverrini.</title>
        <authorList>
            <person name="Mitreva M."/>
        </authorList>
    </citation>
    <scope>NUCLEOTIDE SEQUENCE [LARGE SCALE GENOMIC DNA]</scope>
    <source>
        <strain evidence="1">Khon Kaen</strain>
    </source>
</reference>
<evidence type="ECO:0000313" key="1">
    <source>
        <dbReference type="EMBL" id="OON20985.1"/>
    </source>
</evidence>
<dbReference type="AlphaFoldDB" id="A0A1S8X2P9"/>
<dbReference type="EMBL" id="KV892342">
    <property type="protein sequence ID" value="OON20985.1"/>
    <property type="molecule type" value="Genomic_DNA"/>
</dbReference>
<gene>
    <name evidence="1" type="ORF">X801_03124</name>
</gene>
<proteinExistence type="predicted"/>
<dbReference type="Proteomes" id="UP000243686">
    <property type="component" value="Unassembled WGS sequence"/>
</dbReference>
<evidence type="ECO:0000313" key="2">
    <source>
        <dbReference type="Proteomes" id="UP000243686"/>
    </source>
</evidence>
<feature type="non-terminal residue" evidence="1">
    <location>
        <position position="219"/>
    </location>
</feature>
<keyword evidence="2" id="KW-1185">Reference proteome</keyword>
<organism evidence="1 2">
    <name type="scientific">Opisthorchis viverrini</name>
    <name type="common">Southeast Asian liver fluke</name>
    <dbReference type="NCBI Taxonomy" id="6198"/>
    <lineage>
        <taxon>Eukaryota</taxon>
        <taxon>Metazoa</taxon>
        <taxon>Spiralia</taxon>
        <taxon>Lophotrochozoa</taxon>
        <taxon>Platyhelminthes</taxon>
        <taxon>Trematoda</taxon>
        <taxon>Digenea</taxon>
        <taxon>Opisthorchiida</taxon>
        <taxon>Opisthorchiata</taxon>
        <taxon>Opisthorchiidae</taxon>
        <taxon>Opisthorchis</taxon>
    </lineage>
</organism>
<sequence length="219" mass="25319">MNKTNDATSSLMQGKMWKAVRHALKDISFEKKSLLLTTDFMEDDDYDFVPKIRQLQNLSISLDVWLKILKQLSVSLNDTIAYSSTATADNFYSTARRIIKSIVVNVFDYVGWINLVHQLDPSGDLSRKLEQTKQLLAVSHRLLHNLKGAYFDQTESILWPRTTLVSLEAYTDFFRLFHSTNELMKDKVETVADRTWNTDKDLQTMWNELLGDPPKRAPI</sequence>
<accession>A0A1S8X2P9</accession>